<reference evidence="3" key="1">
    <citation type="journal article" date="2013" name="Proc. Natl. Acad. Sci. U.S.A.">
        <title>Genome structure and metabolic features in the red seaweed Chondrus crispus shed light on evolution of the Archaeplastida.</title>
        <authorList>
            <person name="Collen J."/>
            <person name="Porcel B."/>
            <person name="Carre W."/>
            <person name="Ball S.G."/>
            <person name="Chaparro C."/>
            <person name="Tonon T."/>
            <person name="Barbeyron T."/>
            <person name="Michel G."/>
            <person name="Noel B."/>
            <person name="Valentin K."/>
            <person name="Elias M."/>
            <person name="Artiguenave F."/>
            <person name="Arun A."/>
            <person name="Aury J.M."/>
            <person name="Barbosa-Neto J.F."/>
            <person name="Bothwell J.H."/>
            <person name="Bouget F.Y."/>
            <person name="Brillet L."/>
            <person name="Cabello-Hurtado F."/>
            <person name="Capella-Gutierrez S."/>
            <person name="Charrier B."/>
            <person name="Cladiere L."/>
            <person name="Cock J.M."/>
            <person name="Coelho S.M."/>
            <person name="Colleoni C."/>
            <person name="Czjzek M."/>
            <person name="Da Silva C."/>
            <person name="Delage L."/>
            <person name="Denoeud F."/>
            <person name="Deschamps P."/>
            <person name="Dittami S.M."/>
            <person name="Gabaldon T."/>
            <person name="Gachon C.M."/>
            <person name="Groisillier A."/>
            <person name="Herve C."/>
            <person name="Jabbari K."/>
            <person name="Katinka M."/>
            <person name="Kloareg B."/>
            <person name="Kowalczyk N."/>
            <person name="Labadie K."/>
            <person name="Leblanc C."/>
            <person name="Lopez P.J."/>
            <person name="McLachlan D.H."/>
            <person name="Meslet-Cladiere L."/>
            <person name="Moustafa A."/>
            <person name="Nehr Z."/>
            <person name="Nyvall Collen P."/>
            <person name="Panaud O."/>
            <person name="Partensky F."/>
            <person name="Poulain J."/>
            <person name="Rensing S.A."/>
            <person name="Rousvoal S."/>
            <person name="Samson G."/>
            <person name="Symeonidi A."/>
            <person name="Weissenbach J."/>
            <person name="Zambounis A."/>
            <person name="Wincker P."/>
            <person name="Boyen C."/>
        </authorList>
    </citation>
    <scope>NUCLEOTIDE SEQUENCE [LARGE SCALE GENOMIC DNA]</scope>
    <source>
        <strain evidence="3">cv. Stackhouse</strain>
    </source>
</reference>
<dbReference type="KEGG" id="ccp:CHC_T00006219001"/>
<feature type="compositionally biased region" description="Low complexity" evidence="1">
    <location>
        <begin position="43"/>
        <end position="58"/>
    </location>
</feature>
<proteinExistence type="predicted"/>
<dbReference type="OrthoDB" id="3764at2759"/>
<evidence type="ECO:0000256" key="1">
    <source>
        <dbReference type="SAM" id="MobiDB-lite"/>
    </source>
</evidence>
<dbReference type="Gramene" id="CDF38788">
    <property type="protein sequence ID" value="CDF38788"/>
    <property type="gene ID" value="CHC_T00006219001"/>
</dbReference>
<sequence>MIAALIGRVKVPLPSSSSSISTSPPPPACLSKASPKTRAATMSSPGPAAVASSSSAAEPPAPFQKKDASHGAFYAGFFKGMFSAFDGMLLFASSKQLRRVFWSLLAPMRNAQIAYVFTGVLIFLLLRDPADDAAELFWTISRWGRIVTVLTTFLLEKKYHANSIMFFEALQVLNPSFAQALKDTPKTNTSLKDKWNKVKRVAKLTLFKATGAIINRIFPGGRYIAIPAVKFVSMRPVLGAPVAAGLASIHAIPVQFLESSRVDDALVSVGEAILDADELGTDATREFHTRLDSEETRHYFAERYRGYLTGCGFVYSLLEAVPLLGIPMSLIAECGAACVVTDIVKRNLDKENRRPLVCEDKVNHDKTS</sequence>
<evidence type="ECO:0000313" key="2">
    <source>
        <dbReference type="EMBL" id="CDF38788.1"/>
    </source>
</evidence>
<evidence type="ECO:0000313" key="3">
    <source>
        <dbReference type="Proteomes" id="UP000012073"/>
    </source>
</evidence>
<dbReference type="GeneID" id="17326416"/>
<gene>
    <name evidence="2" type="ORF">CHC_T00006219001</name>
</gene>
<feature type="compositionally biased region" description="Low complexity" evidence="1">
    <location>
        <begin position="13"/>
        <end position="22"/>
    </location>
</feature>
<protein>
    <submittedName>
        <fullName evidence="2">Uncharacterized protein</fullName>
    </submittedName>
</protein>
<accession>R7QLX7</accession>
<name>R7QLX7_CHOCR</name>
<dbReference type="EMBL" id="HG001967">
    <property type="protein sequence ID" value="CDF38788.1"/>
    <property type="molecule type" value="Genomic_DNA"/>
</dbReference>
<keyword evidence="3" id="KW-1185">Reference proteome</keyword>
<dbReference type="OMA" id="HANSIMF"/>
<dbReference type="RefSeq" id="XP_005718693.1">
    <property type="nucleotide sequence ID" value="XM_005718636.1"/>
</dbReference>
<dbReference type="AlphaFoldDB" id="R7QLX7"/>
<organism evidence="2 3">
    <name type="scientific">Chondrus crispus</name>
    <name type="common">Carrageen Irish moss</name>
    <name type="synonym">Polymorpha crispa</name>
    <dbReference type="NCBI Taxonomy" id="2769"/>
    <lineage>
        <taxon>Eukaryota</taxon>
        <taxon>Rhodophyta</taxon>
        <taxon>Florideophyceae</taxon>
        <taxon>Rhodymeniophycidae</taxon>
        <taxon>Gigartinales</taxon>
        <taxon>Gigartinaceae</taxon>
        <taxon>Chondrus</taxon>
    </lineage>
</organism>
<feature type="region of interest" description="Disordered" evidence="1">
    <location>
        <begin position="13"/>
        <end position="63"/>
    </location>
</feature>
<dbReference type="Proteomes" id="UP000012073">
    <property type="component" value="Unassembled WGS sequence"/>
</dbReference>